<proteinExistence type="predicted"/>
<sequence length="39" mass="4518">MALIATLQQCYSLVVKNINSRSCLPLTFLRPWGVFHLQR</sequence>
<dbReference type="EMBL" id="UZAF01004574">
    <property type="protein sequence ID" value="VDO14184.1"/>
    <property type="molecule type" value="Genomic_DNA"/>
</dbReference>
<name>A0A3P7TME3_HAEPC</name>
<gene>
    <name evidence="1" type="ORF">HPLM_LOCUS2331</name>
</gene>
<evidence type="ECO:0000313" key="1">
    <source>
        <dbReference type="EMBL" id="VDO14184.1"/>
    </source>
</evidence>
<accession>A0A3P7TME3</accession>
<reference evidence="1 2" key="1">
    <citation type="submission" date="2018-11" db="EMBL/GenBank/DDBJ databases">
        <authorList>
            <consortium name="Pathogen Informatics"/>
        </authorList>
    </citation>
    <scope>NUCLEOTIDE SEQUENCE [LARGE SCALE GENOMIC DNA]</scope>
    <source>
        <strain evidence="1 2">MHpl1</strain>
    </source>
</reference>
<organism evidence="1 2">
    <name type="scientific">Haemonchus placei</name>
    <name type="common">Barber's pole worm</name>
    <dbReference type="NCBI Taxonomy" id="6290"/>
    <lineage>
        <taxon>Eukaryota</taxon>
        <taxon>Metazoa</taxon>
        <taxon>Ecdysozoa</taxon>
        <taxon>Nematoda</taxon>
        <taxon>Chromadorea</taxon>
        <taxon>Rhabditida</taxon>
        <taxon>Rhabditina</taxon>
        <taxon>Rhabditomorpha</taxon>
        <taxon>Strongyloidea</taxon>
        <taxon>Trichostrongylidae</taxon>
        <taxon>Haemonchus</taxon>
    </lineage>
</organism>
<dbReference type="AlphaFoldDB" id="A0A3P7TME3"/>
<evidence type="ECO:0000313" key="2">
    <source>
        <dbReference type="Proteomes" id="UP000268014"/>
    </source>
</evidence>
<dbReference type="Proteomes" id="UP000268014">
    <property type="component" value="Unassembled WGS sequence"/>
</dbReference>
<protein>
    <submittedName>
        <fullName evidence="1">Uncharacterized protein</fullName>
    </submittedName>
</protein>
<keyword evidence="2" id="KW-1185">Reference proteome</keyword>